<protein>
    <recommendedName>
        <fullName evidence="10">SMP-LTD domain-containing protein</fullName>
    </recommendedName>
</protein>
<evidence type="ECO:0000256" key="4">
    <source>
        <dbReference type="ARBA" id="ARBA00022824"/>
    </source>
</evidence>
<dbReference type="InterPro" id="IPR031468">
    <property type="entry name" value="SMP_LBD"/>
</dbReference>
<evidence type="ECO:0000256" key="7">
    <source>
        <dbReference type="ARBA" id="ARBA00023121"/>
    </source>
</evidence>
<evidence type="ECO:0000256" key="8">
    <source>
        <dbReference type="ARBA" id="ARBA00023136"/>
    </source>
</evidence>
<gene>
    <name evidence="11" type="ORF">BUALT_Bualt07G0000900</name>
</gene>
<keyword evidence="4" id="KW-0256">Endoplasmic reticulum</keyword>
<keyword evidence="5" id="KW-1133">Transmembrane helix</keyword>
<feature type="compositionally biased region" description="Polar residues" evidence="9">
    <location>
        <begin position="683"/>
        <end position="704"/>
    </location>
</feature>
<comment type="caution">
    <text evidence="11">The sequence shown here is derived from an EMBL/GenBank/DDBJ whole genome shotgun (WGS) entry which is preliminary data.</text>
</comment>
<dbReference type="GO" id="GO:0008289">
    <property type="term" value="F:lipid binding"/>
    <property type="evidence" value="ECO:0007669"/>
    <property type="project" value="UniProtKB-KW"/>
</dbReference>
<feature type="region of interest" description="Disordered" evidence="9">
    <location>
        <begin position="309"/>
        <end position="331"/>
    </location>
</feature>
<keyword evidence="3" id="KW-0812">Transmembrane</keyword>
<comment type="subcellular location">
    <subcellularLocation>
        <location evidence="1">Endoplasmic reticulum membrane</location>
    </subcellularLocation>
</comment>
<dbReference type="PANTHER" id="PTHR13466:SF0">
    <property type="entry name" value="SMP-LTD DOMAIN-CONTAINING PROTEIN"/>
    <property type="match status" value="1"/>
</dbReference>
<feature type="domain" description="SMP-LTD" evidence="10">
    <location>
        <begin position="342"/>
        <end position="605"/>
    </location>
</feature>
<dbReference type="GO" id="GO:0006869">
    <property type="term" value="P:lipid transport"/>
    <property type="evidence" value="ECO:0007669"/>
    <property type="project" value="UniProtKB-KW"/>
</dbReference>
<dbReference type="AlphaFoldDB" id="A0AAV6XHN6"/>
<reference evidence="11" key="1">
    <citation type="submission" date="2019-10" db="EMBL/GenBank/DDBJ databases">
        <authorList>
            <person name="Zhang R."/>
            <person name="Pan Y."/>
            <person name="Wang J."/>
            <person name="Ma R."/>
            <person name="Yu S."/>
        </authorList>
    </citation>
    <scope>NUCLEOTIDE SEQUENCE</scope>
    <source>
        <strain evidence="11">LA-IB0</strain>
        <tissue evidence="11">Leaf</tissue>
    </source>
</reference>
<evidence type="ECO:0000256" key="9">
    <source>
        <dbReference type="SAM" id="MobiDB-lite"/>
    </source>
</evidence>
<evidence type="ECO:0000256" key="6">
    <source>
        <dbReference type="ARBA" id="ARBA00023055"/>
    </source>
</evidence>
<accession>A0AAV6XHN6</accession>
<keyword evidence="7" id="KW-0446">Lipid-binding</keyword>
<dbReference type="CDD" id="cd21675">
    <property type="entry name" value="SMP_TEX2"/>
    <property type="match status" value="1"/>
</dbReference>
<dbReference type="GO" id="GO:0005789">
    <property type="term" value="C:endoplasmic reticulum membrane"/>
    <property type="evidence" value="ECO:0007669"/>
    <property type="project" value="UniProtKB-SubCell"/>
</dbReference>
<sequence>MVLLLLSVFIIGALTVVAMEAVGLWILIRRLNRKVEREEIKAKAMAPVSYSGDLNPAVDGKQGVLWVLEPDKVPTYGLEDKMPMEQRRRKEILEVTPVRKYAKIKDNYLILSESDGSSVEILLRGCTIVAVSATSLSSRKWAKKYPIKVESKDSAIYKGYKIIYIYLETSWEKESWCKALRLASYDDEGKTVWFSKLSVEFHYYLASLNAAFPSFMKPCTGLNAELVDKSVKVDNSSSKVRQFLKKLTKKASKSGQDYKASGTSISGHEERKMSERSRSFQEVTMVNGLVKMDTTGQSPYVSFDDTSIASSTSASTEPGSGGHLPGISETGSSQKNFDEGALCLNLLISRLFFDAKNNLQIRSSIQNRIQRSLSDMRIPSYIGEITCTDLDPGTLPPRILAMRILPSDMNEVWSLEIDLEYSGRMVLDIETRLEMRELEFEGGEAHFDTNTAGEVTSDLLEDFEYLGKQFKLSEETINEIRQKDEGDHVTDETENSKSTVHASFPGSRWKSILHSITKQVSQVPLSLGISVTSLSGTMRLRMKPPPSDQIWYGFTSMPDIQFNLESFVGDHKVTSGHLALFLISRFKAAIRETLVLPNSESVGIPWMLAEKDDWVPRKVAPFMWYKNNRDPATNTTKQEVPSFQTMEATHGVEANHGNPTKSEANFEKLKDFGPIQRVRSESLDTNASLSSSMDESTMNDTSFQELRVPLLKKDKMQESLPRRSTEDKPEIGLRSRSLALSQDGEDDDARPKKIGARERMLGLGKKVGEKLEVKRRHFEEKGRSFVDRMRAP</sequence>
<evidence type="ECO:0000313" key="11">
    <source>
        <dbReference type="EMBL" id="KAG8378585.1"/>
    </source>
</evidence>
<evidence type="ECO:0000256" key="2">
    <source>
        <dbReference type="ARBA" id="ARBA00022448"/>
    </source>
</evidence>
<feature type="compositionally biased region" description="Basic and acidic residues" evidence="9">
    <location>
        <begin position="482"/>
        <end position="495"/>
    </location>
</feature>
<dbReference type="Pfam" id="PF23065">
    <property type="entry name" value="PH_SMPa"/>
    <property type="match status" value="1"/>
</dbReference>
<name>A0AAV6XHN6_9LAMI</name>
<evidence type="ECO:0000256" key="1">
    <source>
        <dbReference type="ARBA" id="ARBA00004586"/>
    </source>
</evidence>
<keyword evidence="12" id="KW-1185">Reference proteome</keyword>
<dbReference type="PROSITE" id="PS51847">
    <property type="entry name" value="SMP"/>
    <property type="match status" value="1"/>
</dbReference>
<feature type="region of interest" description="Disordered" evidence="9">
    <location>
        <begin position="680"/>
        <end position="754"/>
    </location>
</feature>
<feature type="compositionally biased region" description="Basic and acidic residues" evidence="9">
    <location>
        <begin position="711"/>
        <end position="733"/>
    </location>
</feature>
<keyword evidence="2" id="KW-0813">Transport</keyword>
<feature type="region of interest" description="Disordered" evidence="9">
    <location>
        <begin position="254"/>
        <end position="278"/>
    </location>
</feature>
<proteinExistence type="predicted"/>
<dbReference type="SUPFAM" id="SSF50729">
    <property type="entry name" value="PH domain-like"/>
    <property type="match status" value="1"/>
</dbReference>
<keyword evidence="8" id="KW-0472">Membrane</keyword>
<dbReference type="PANTHER" id="PTHR13466">
    <property type="entry name" value="TEX2 PROTEIN-RELATED"/>
    <property type="match status" value="1"/>
</dbReference>
<dbReference type="InterPro" id="IPR057080">
    <property type="entry name" value="PH_SMPa"/>
</dbReference>
<feature type="region of interest" description="Disordered" evidence="9">
    <location>
        <begin position="482"/>
        <end position="502"/>
    </location>
</feature>
<evidence type="ECO:0000259" key="10">
    <source>
        <dbReference type="PROSITE" id="PS51847"/>
    </source>
</evidence>
<feature type="compositionally biased region" description="Basic and acidic residues" evidence="9">
    <location>
        <begin position="267"/>
        <end position="278"/>
    </location>
</feature>
<evidence type="ECO:0000256" key="3">
    <source>
        <dbReference type="ARBA" id="ARBA00022692"/>
    </source>
</evidence>
<evidence type="ECO:0000313" key="12">
    <source>
        <dbReference type="Proteomes" id="UP000826271"/>
    </source>
</evidence>
<evidence type="ECO:0000256" key="5">
    <source>
        <dbReference type="ARBA" id="ARBA00022989"/>
    </source>
</evidence>
<dbReference type="Proteomes" id="UP000826271">
    <property type="component" value="Unassembled WGS sequence"/>
</dbReference>
<keyword evidence="6" id="KW-0445">Lipid transport</keyword>
<dbReference type="EMBL" id="WHWC01000007">
    <property type="protein sequence ID" value="KAG8378585.1"/>
    <property type="molecule type" value="Genomic_DNA"/>
</dbReference>
<organism evidence="11 12">
    <name type="scientific">Buddleja alternifolia</name>
    <dbReference type="NCBI Taxonomy" id="168488"/>
    <lineage>
        <taxon>Eukaryota</taxon>
        <taxon>Viridiplantae</taxon>
        <taxon>Streptophyta</taxon>
        <taxon>Embryophyta</taxon>
        <taxon>Tracheophyta</taxon>
        <taxon>Spermatophyta</taxon>
        <taxon>Magnoliopsida</taxon>
        <taxon>eudicotyledons</taxon>
        <taxon>Gunneridae</taxon>
        <taxon>Pentapetalae</taxon>
        <taxon>asterids</taxon>
        <taxon>lamiids</taxon>
        <taxon>Lamiales</taxon>
        <taxon>Scrophulariaceae</taxon>
        <taxon>Buddlejeae</taxon>
        <taxon>Buddleja</taxon>
    </lineage>
</organism>